<evidence type="ECO:0000259" key="9">
    <source>
        <dbReference type="Pfam" id="PF13231"/>
    </source>
</evidence>
<keyword evidence="11" id="KW-1185">Reference proteome</keyword>
<proteinExistence type="predicted"/>
<keyword evidence="7 8" id="KW-0472">Membrane</keyword>
<feature type="transmembrane region" description="Helical" evidence="8">
    <location>
        <begin position="286"/>
        <end position="307"/>
    </location>
</feature>
<reference evidence="10 11" key="1">
    <citation type="submission" date="2019-08" db="EMBL/GenBank/DDBJ databases">
        <title>Lewinella sp. strain SSH13 Genome sequencing and assembly.</title>
        <authorList>
            <person name="Kim I."/>
        </authorList>
    </citation>
    <scope>NUCLEOTIDE SEQUENCE [LARGE SCALE GENOMIC DNA]</scope>
    <source>
        <strain evidence="10 11">SSH13</strain>
    </source>
</reference>
<evidence type="ECO:0000256" key="4">
    <source>
        <dbReference type="ARBA" id="ARBA00022679"/>
    </source>
</evidence>
<name>A0A5C7FF77_9BACT</name>
<sequence length="526" mass="58002">MLRGVSLSSWWLVFVLVLFLIGLGAFPVYIVDEARNAQAGWEMFRSGDWLVPTFNGGVRTDKPPLHYWAMQPFYALLGKTAVAARLGSALCGVLTALLVFAFCRWSFSSRAAILSASVYGLGIYVPLQFGLATPDPYLALCFTAGMFALFRGYRDCDKKFLFAGYALLGIGSLAKGPVIFVLAATAWAVYLLFSGRDWWSGVRRLNPLAGIILALAIAAPWYLMIHWQTEGLFTRDFFMDHNIRRFAHTKEGHGGPAPLILLLALGALLPFSCWLPRAAVAAAGRSAAPALKFCLVTGSAVLVFFALSGTKLPSYPFPALAFLAVLIGVWLERLWLGQRPVLSDHLAFSVASFFVAALPLAMWLGLKQDKVLAPLAGDWWHLGFLWPAALGAAWYWLRQRPTYALATLAAAWWGLHLYLMLVLLPAISGFNQVTASLPVLKPSPSVTAFGRFAPAYVFELDHEVPRLDSIIALTNWLDTVADGGRLLSAERYIDSIPPNAPLEIIFRQKDLFEYPTTIIYQYHAPH</sequence>
<evidence type="ECO:0000256" key="3">
    <source>
        <dbReference type="ARBA" id="ARBA00022676"/>
    </source>
</evidence>
<keyword evidence="2" id="KW-1003">Cell membrane</keyword>
<feature type="transmembrane region" description="Helical" evidence="8">
    <location>
        <begin position="259"/>
        <end position="280"/>
    </location>
</feature>
<dbReference type="EMBL" id="VOXD01000025">
    <property type="protein sequence ID" value="TXF88217.1"/>
    <property type="molecule type" value="Genomic_DNA"/>
</dbReference>
<feature type="transmembrane region" description="Helical" evidence="8">
    <location>
        <begin position="165"/>
        <end position="193"/>
    </location>
</feature>
<gene>
    <name evidence="10" type="ORF">FUA23_15510</name>
</gene>
<feature type="transmembrane region" description="Helical" evidence="8">
    <location>
        <begin position="314"/>
        <end position="331"/>
    </location>
</feature>
<comment type="subcellular location">
    <subcellularLocation>
        <location evidence="1">Cell membrane</location>
        <topology evidence="1">Multi-pass membrane protein</topology>
    </subcellularLocation>
</comment>
<keyword evidence="5 8" id="KW-0812">Transmembrane</keyword>
<evidence type="ECO:0000256" key="1">
    <source>
        <dbReference type="ARBA" id="ARBA00004651"/>
    </source>
</evidence>
<feature type="transmembrane region" description="Helical" evidence="8">
    <location>
        <begin position="346"/>
        <end position="366"/>
    </location>
</feature>
<dbReference type="OrthoDB" id="8353433at2"/>
<evidence type="ECO:0000256" key="7">
    <source>
        <dbReference type="ARBA" id="ARBA00023136"/>
    </source>
</evidence>
<dbReference type="GO" id="GO:0009103">
    <property type="term" value="P:lipopolysaccharide biosynthetic process"/>
    <property type="evidence" value="ECO:0007669"/>
    <property type="project" value="UniProtKB-ARBA"/>
</dbReference>
<feature type="transmembrane region" description="Helical" evidence="8">
    <location>
        <begin position="111"/>
        <end position="131"/>
    </location>
</feature>
<feature type="transmembrane region" description="Helical" evidence="8">
    <location>
        <begin position="205"/>
        <end position="225"/>
    </location>
</feature>
<evidence type="ECO:0000256" key="8">
    <source>
        <dbReference type="SAM" id="Phobius"/>
    </source>
</evidence>
<organism evidence="10 11">
    <name type="scientific">Neolewinella aurantiaca</name>
    <dbReference type="NCBI Taxonomy" id="2602767"/>
    <lineage>
        <taxon>Bacteria</taxon>
        <taxon>Pseudomonadati</taxon>
        <taxon>Bacteroidota</taxon>
        <taxon>Saprospiria</taxon>
        <taxon>Saprospirales</taxon>
        <taxon>Lewinellaceae</taxon>
        <taxon>Neolewinella</taxon>
    </lineage>
</organism>
<dbReference type="Proteomes" id="UP000321907">
    <property type="component" value="Unassembled WGS sequence"/>
</dbReference>
<evidence type="ECO:0000256" key="5">
    <source>
        <dbReference type="ARBA" id="ARBA00022692"/>
    </source>
</evidence>
<dbReference type="GO" id="GO:0016763">
    <property type="term" value="F:pentosyltransferase activity"/>
    <property type="evidence" value="ECO:0007669"/>
    <property type="project" value="TreeGrafter"/>
</dbReference>
<feature type="transmembrane region" description="Helical" evidence="8">
    <location>
        <begin position="12"/>
        <end position="31"/>
    </location>
</feature>
<keyword evidence="4" id="KW-0808">Transferase</keyword>
<evidence type="ECO:0000313" key="10">
    <source>
        <dbReference type="EMBL" id="TXF88217.1"/>
    </source>
</evidence>
<dbReference type="Pfam" id="PF13231">
    <property type="entry name" value="PMT_2"/>
    <property type="match status" value="1"/>
</dbReference>
<dbReference type="PANTHER" id="PTHR33908:SF3">
    <property type="entry name" value="UNDECAPRENYL PHOSPHATE-ALPHA-4-AMINO-4-DEOXY-L-ARABINOSE ARABINOSYL TRANSFERASE"/>
    <property type="match status" value="1"/>
</dbReference>
<accession>A0A5C7FF77</accession>
<dbReference type="InterPro" id="IPR050297">
    <property type="entry name" value="LipidA_mod_glycosyltrf_83"/>
</dbReference>
<dbReference type="AlphaFoldDB" id="A0A5C7FF77"/>
<keyword evidence="6 8" id="KW-1133">Transmembrane helix</keyword>
<comment type="caution">
    <text evidence="10">The sequence shown here is derived from an EMBL/GenBank/DDBJ whole genome shotgun (WGS) entry which is preliminary data.</text>
</comment>
<feature type="domain" description="Glycosyltransferase RgtA/B/C/D-like" evidence="9">
    <location>
        <begin position="61"/>
        <end position="222"/>
    </location>
</feature>
<feature type="transmembrane region" description="Helical" evidence="8">
    <location>
        <begin position="82"/>
        <end position="102"/>
    </location>
</feature>
<dbReference type="GO" id="GO:0010041">
    <property type="term" value="P:response to iron(III) ion"/>
    <property type="evidence" value="ECO:0007669"/>
    <property type="project" value="TreeGrafter"/>
</dbReference>
<dbReference type="PANTHER" id="PTHR33908">
    <property type="entry name" value="MANNOSYLTRANSFERASE YKCB-RELATED"/>
    <property type="match status" value="1"/>
</dbReference>
<dbReference type="InterPro" id="IPR038731">
    <property type="entry name" value="RgtA/B/C-like"/>
</dbReference>
<feature type="transmembrane region" description="Helical" evidence="8">
    <location>
        <begin position="403"/>
        <end position="424"/>
    </location>
</feature>
<evidence type="ECO:0000313" key="11">
    <source>
        <dbReference type="Proteomes" id="UP000321907"/>
    </source>
</evidence>
<evidence type="ECO:0000256" key="2">
    <source>
        <dbReference type="ARBA" id="ARBA00022475"/>
    </source>
</evidence>
<dbReference type="RefSeq" id="WP_147931670.1">
    <property type="nucleotide sequence ID" value="NZ_VOXD01000025.1"/>
</dbReference>
<evidence type="ECO:0000256" key="6">
    <source>
        <dbReference type="ARBA" id="ARBA00022989"/>
    </source>
</evidence>
<dbReference type="GO" id="GO:0005886">
    <property type="term" value="C:plasma membrane"/>
    <property type="evidence" value="ECO:0007669"/>
    <property type="project" value="UniProtKB-SubCell"/>
</dbReference>
<feature type="transmembrane region" description="Helical" evidence="8">
    <location>
        <begin position="378"/>
        <end position="397"/>
    </location>
</feature>
<protein>
    <recommendedName>
        <fullName evidence="9">Glycosyltransferase RgtA/B/C/D-like domain-containing protein</fullName>
    </recommendedName>
</protein>
<keyword evidence="3" id="KW-0328">Glycosyltransferase</keyword>